<evidence type="ECO:0000256" key="1">
    <source>
        <dbReference type="ARBA" id="ARBA00006594"/>
    </source>
</evidence>
<dbReference type="GO" id="GO:0003677">
    <property type="term" value="F:DNA binding"/>
    <property type="evidence" value="ECO:0007669"/>
    <property type="project" value="InterPro"/>
</dbReference>
<keyword evidence="4" id="KW-0949">S-adenosyl-L-methionine</keyword>
<protein>
    <submittedName>
        <fullName evidence="7">DNA modification methylase</fullName>
    </submittedName>
</protein>
<evidence type="ECO:0000256" key="4">
    <source>
        <dbReference type="ARBA" id="ARBA00022691"/>
    </source>
</evidence>
<dbReference type="GO" id="GO:0032259">
    <property type="term" value="P:methylation"/>
    <property type="evidence" value="ECO:0007669"/>
    <property type="project" value="UniProtKB-KW"/>
</dbReference>
<accession>M9LL60</accession>
<dbReference type="Gene3D" id="3.40.50.150">
    <property type="entry name" value="Vaccinia Virus protein VP39"/>
    <property type="match status" value="1"/>
</dbReference>
<dbReference type="EMBL" id="BALG01000014">
    <property type="protein sequence ID" value="GAC40846.1"/>
    <property type="molecule type" value="Genomic_DNA"/>
</dbReference>
<evidence type="ECO:0000256" key="3">
    <source>
        <dbReference type="ARBA" id="ARBA00022679"/>
    </source>
</evidence>
<dbReference type="OrthoDB" id="9800801at2"/>
<evidence type="ECO:0000313" key="8">
    <source>
        <dbReference type="Proteomes" id="UP000029453"/>
    </source>
</evidence>
<dbReference type="PROSITE" id="PS00092">
    <property type="entry name" value="N6_MTASE"/>
    <property type="match status" value="1"/>
</dbReference>
<reference evidence="7 8" key="1">
    <citation type="submission" date="2012-10" db="EMBL/GenBank/DDBJ databases">
        <title>Draft Genome Sequence of Paenibacillus popilliae ATCC 14706T.</title>
        <authorList>
            <person name="Iiyama K."/>
            <person name="Mori K."/>
            <person name="Mon H."/>
            <person name="Chieda Y."/>
            <person name="Lee J.M."/>
            <person name="Kusakabe T."/>
            <person name="Tashiro K."/>
            <person name="Asano S."/>
            <person name="Yasunaga-Aoki C."/>
            <person name="Shimizu S."/>
        </authorList>
    </citation>
    <scope>NUCLEOTIDE SEQUENCE [LARGE SCALE GENOMIC DNA]</scope>
    <source>
        <strain evidence="7 8">ATCC 14706</strain>
    </source>
</reference>
<sequence>MNITYGDIIQLGRHRLVCGDSTITEDIDKLMEGRKADMCFTDPPYTAFGSSTGLKNVVDTKMIEPFLRATLSNLKDAVKEFGHLYITCDYRTYHAWRNWADKIYLPLKNIIVWVKAEGGGFGSNYTNCHEFIMFYHREPDANKIASHARRNGIKTILGKGNVWRFNKVCRKLSEKLHNAEKPLQMVVGAIQNSSEPGDVVIDFFGGSGTTLIACEQTDRTCYMMEIDPDYCQTIIERWEKETGGKARIISR</sequence>
<keyword evidence="8" id="KW-1185">Reference proteome</keyword>
<comment type="similarity">
    <text evidence="1">Belongs to the N(4)/N(6)-methyltransferase family.</text>
</comment>
<dbReference type="InterPro" id="IPR002052">
    <property type="entry name" value="DNA_methylase_N6_adenine_CS"/>
</dbReference>
<dbReference type="Pfam" id="PF01555">
    <property type="entry name" value="N6_N4_Mtase"/>
    <property type="match status" value="1"/>
</dbReference>
<dbReference type="GO" id="GO:0009307">
    <property type="term" value="P:DNA restriction-modification system"/>
    <property type="evidence" value="ECO:0007669"/>
    <property type="project" value="UniProtKB-KW"/>
</dbReference>
<dbReference type="AlphaFoldDB" id="M9LL60"/>
<keyword evidence="5" id="KW-0680">Restriction system</keyword>
<name>M9LL60_PAEPP</name>
<keyword evidence="2 7" id="KW-0489">Methyltransferase</keyword>
<dbReference type="InterPro" id="IPR002941">
    <property type="entry name" value="DNA_methylase_N4/N6"/>
</dbReference>
<comment type="caution">
    <text evidence="7">The sequence shown here is derived from an EMBL/GenBank/DDBJ whole genome shotgun (WGS) entry which is preliminary data.</text>
</comment>
<feature type="domain" description="DNA methylase N-4/N-6" evidence="6">
    <location>
        <begin position="37"/>
        <end position="235"/>
    </location>
</feature>
<proteinExistence type="inferred from homology"/>
<dbReference type="InterPro" id="IPR002295">
    <property type="entry name" value="N4/N6-MTase_EcoPI_Mod-like"/>
</dbReference>
<dbReference type="RefSeq" id="WP_006284072.1">
    <property type="nucleotide sequence ID" value="NZ_BALG01000014.1"/>
</dbReference>
<dbReference type="Proteomes" id="UP000029453">
    <property type="component" value="Unassembled WGS sequence"/>
</dbReference>
<dbReference type="InterPro" id="IPR029063">
    <property type="entry name" value="SAM-dependent_MTases_sf"/>
</dbReference>
<organism evidence="7 8">
    <name type="scientific">Paenibacillus popilliae ATCC 14706</name>
    <dbReference type="NCBI Taxonomy" id="1212764"/>
    <lineage>
        <taxon>Bacteria</taxon>
        <taxon>Bacillati</taxon>
        <taxon>Bacillota</taxon>
        <taxon>Bacilli</taxon>
        <taxon>Bacillales</taxon>
        <taxon>Paenibacillaceae</taxon>
        <taxon>Paenibacillus</taxon>
    </lineage>
</organism>
<evidence type="ECO:0000256" key="2">
    <source>
        <dbReference type="ARBA" id="ARBA00022603"/>
    </source>
</evidence>
<evidence type="ECO:0000256" key="5">
    <source>
        <dbReference type="ARBA" id="ARBA00022747"/>
    </source>
</evidence>
<dbReference type="GO" id="GO:0008170">
    <property type="term" value="F:N-methyltransferase activity"/>
    <property type="evidence" value="ECO:0007669"/>
    <property type="project" value="InterPro"/>
</dbReference>
<evidence type="ECO:0000313" key="7">
    <source>
        <dbReference type="EMBL" id="GAC40846.1"/>
    </source>
</evidence>
<gene>
    <name evidence="7" type="ORF">PPOP_0174</name>
</gene>
<keyword evidence="3" id="KW-0808">Transferase</keyword>
<dbReference type="PRINTS" id="PR00506">
    <property type="entry name" value="D21N6MTFRASE"/>
</dbReference>
<evidence type="ECO:0000259" key="6">
    <source>
        <dbReference type="Pfam" id="PF01555"/>
    </source>
</evidence>
<dbReference type="SUPFAM" id="SSF53335">
    <property type="entry name" value="S-adenosyl-L-methionine-dependent methyltransferases"/>
    <property type="match status" value="1"/>
</dbReference>